<reference evidence="2" key="1">
    <citation type="journal article" date="2015" name="Genome">
        <title>Whole Genome Sequence of the Non-Microcystin-Producing Microcystis aeruginosa Strain NIES-44.</title>
        <authorList>
            <person name="Okano K."/>
            <person name="Miyata N."/>
            <person name="Ozaki Y."/>
        </authorList>
    </citation>
    <scope>NUCLEOTIDE SEQUENCE [LARGE SCALE GENOMIC DNA]</scope>
    <source>
        <strain evidence="2">NIES-44</strain>
    </source>
</reference>
<dbReference type="Proteomes" id="UP000030321">
    <property type="component" value="Unassembled WGS sequence"/>
</dbReference>
<evidence type="ECO:0000313" key="2">
    <source>
        <dbReference type="Proteomes" id="UP000030321"/>
    </source>
</evidence>
<dbReference type="AlphaFoldDB" id="A0A0A1VPH9"/>
<protein>
    <submittedName>
        <fullName evidence="1">Uncharacterized protein</fullName>
    </submittedName>
</protein>
<accession>A0A0A1VPH9</accession>
<gene>
    <name evidence="1" type="ORF">N44_00565</name>
</gene>
<comment type="caution">
    <text evidence="1">The sequence shown here is derived from an EMBL/GenBank/DDBJ whole genome shotgun (WGS) entry which is preliminary data.</text>
</comment>
<dbReference type="EMBL" id="BBPA01000002">
    <property type="protein sequence ID" value="GAL91196.1"/>
    <property type="molecule type" value="Genomic_DNA"/>
</dbReference>
<sequence length="68" mass="7697">MKNQLLKLAFEVEIEEGEQLNLPSSIVQGIGKGKWVITIQPKTLVSDRLHSSFLNSYAPEDEGLYDDY</sequence>
<name>A0A0A1VPH9_MICAE</name>
<dbReference type="RefSeq" id="WP_002760310.1">
    <property type="nucleotide sequence ID" value="NZ_BBPA01000002.1"/>
</dbReference>
<dbReference type="GeneID" id="66706110"/>
<evidence type="ECO:0000313" key="1">
    <source>
        <dbReference type="EMBL" id="GAL91196.1"/>
    </source>
</evidence>
<organism evidence="1 2">
    <name type="scientific">Microcystis aeruginosa NIES-44</name>
    <dbReference type="NCBI Taxonomy" id="449439"/>
    <lineage>
        <taxon>Bacteria</taxon>
        <taxon>Bacillati</taxon>
        <taxon>Cyanobacteriota</taxon>
        <taxon>Cyanophyceae</taxon>
        <taxon>Oscillatoriophycideae</taxon>
        <taxon>Chroococcales</taxon>
        <taxon>Microcystaceae</taxon>
        <taxon>Microcystis</taxon>
    </lineage>
</organism>
<proteinExistence type="predicted"/>